<reference evidence="2 3" key="1">
    <citation type="submission" date="2020-07" db="EMBL/GenBank/DDBJ databases">
        <title>Sequencing the genomes of 1000 actinobacteria strains.</title>
        <authorList>
            <person name="Klenk H.-P."/>
        </authorList>
    </citation>
    <scope>NUCLEOTIDE SEQUENCE [LARGE SCALE GENOMIC DNA]</scope>
    <source>
        <strain evidence="2 3">DSM 23870</strain>
    </source>
</reference>
<organism evidence="2 3">
    <name type="scientific">Agromyces atrinae</name>
    <dbReference type="NCBI Taxonomy" id="592376"/>
    <lineage>
        <taxon>Bacteria</taxon>
        <taxon>Bacillati</taxon>
        <taxon>Actinomycetota</taxon>
        <taxon>Actinomycetes</taxon>
        <taxon>Micrococcales</taxon>
        <taxon>Microbacteriaceae</taxon>
        <taxon>Agromyces</taxon>
    </lineage>
</organism>
<protein>
    <submittedName>
        <fullName evidence="2">Uncharacterized protein</fullName>
    </submittedName>
</protein>
<dbReference type="Proteomes" id="UP000581087">
    <property type="component" value="Unassembled WGS sequence"/>
</dbReference>
<dbReference type="EMBL" id="JACCBI010000001">
    <property type="protein sequence ID" value="NYD68712.1"/>
    <property type="molecule type" value="Genomic_DNA"/>
</dbReference>
<sequence length="37" mass="4366">MVSRYAIRMDELGDDRSRTERGLSSVYQKKTQQMSNK</sequence>
<comment type="caution">
    <text evidence="2">The sequence shown here is derived from an EMBL/GenBank/DDBJ whole genome shotgun (WGS) entry which is preliminary data.</text>
</comment>
<accession>A0A852S8I7</accession>
<dbReference type="AlphaFoldDB" id="A0A852S8I7"/>
<name>A0A852S8I7_9MICO</name>
<evidence type="ECO:0000313" key="3">
    <source>
        <dbReference type="Proteomes" id="UP000581087"/>
    </source>
</evidence>
<evidence type="ECO:0000313" key="2">
    <source>
        <dbReference type="EMBL" id="NYD68712.1"/>
    </source>
</evidence>
<feature type="compositionally biased region" description="Basic and acidic residues" evidence="1">
    <location>
        <begin position="7"/>
        <end position="21"/>
    </location>
</feature>
<proteinExistence type="predicted"/>
<feature type="compositionally biased region" description="Polar residues" evidence="1">
    <location>
        <begin position="25"/>
        <end position="37"/>
    </location>
</feature>
<evidence type="ECO:0000256" key="1">
    <source>
        <dbReference type="SAM" id="MobiDB-lite"/>
    </source>
</evidence>
<gene>
    <name evidence="2" type="ORF">BJ972_003231</name>
</gene>
<feature type="region of interest" description="Disordered" evidence="1">
    <location>
        <begin position="1"/>
        <end position="37"/>
    </location>
</feature>